<protein>
    <submittedName>
        <fullName evidence="2">BON domain-containing protein</fullName>
    </submittedName>
</protein>
<evidence type="ECO:0000259" key="1">
    <source>
        <dbReference type="PROSITE" id="PS50914"/>
    </source>
</evidence>
<dbReference type="SMART" id="SM00749">
    <property type="entry name" value="BON"/>
    <property type="match status" value="3"/>
</dbReference>
<dbReference type="RefSeq" id="WP_021228588.1">
    <property type="nucleotide sequence ID" value="NZ_CP041016.1"/>
</dbReference>
<organism evidence="2 3">
    <name type="scientific">Sphingobium fuliginis ATCC 27551</name>
    <dbReference type="NCBI Taxonomy" id="1208342"/>
    <lineage>
        <taxon>Bacteria</taxon>
        <taxon>Pseudomonadati</taxon>
        <taxon>Pseudomonadota</taxon>
        <taxon>Alphaproteobacteria</taxon>
        <taxon>Sphingomonadales</taxon>
        <taxon>Sphingomonadaceae</taxon>
        <taxon>Sphingobium</taxon>
    </lineage>
</organism>
<sequence>MSKDRHLQESVLAELDWEPSVSAAHIGVTAADGVVTLSGHVATFAEKRAAEIAARRVRGVKAVAEELEVRLSSSGTRDDEAIAAAAVHRLAWDVSVPRDAIKIQVEKGWLTLTGEVDWHYQKDSAEQDLRRLPGVIGISNQIAIRRKVDVSNISDDIVHALHRSWFFDPKTVTVTARDGTVVLAGTVKSPHERQVAAATAWAAPGVTDVRNELVVA</sequence>
<dbReference type="Pfam" id="PF04972">
    <property type="entry name" value="BON"/>
    <property type="match status" value="3"/>
</dbReference>
<dbReference type="PANTHER" id="PTHR34606:SF15">
    <property type="entry name" value="BON DOMAIN-CONTAINING PROTEIN"/>
    <property type="match status" value="1"/>
</dbReference>
<dbReference type="AlphaFoldDB" id="A0A5B8CD23"/>
<feature type="domain" description="BON" evidence="1">
    <location>
        <begin position="3"/>
        <end position="71"/>
    </location>
</feature>
<dbReference type="InterPro" id="IPR014004">
    <property type="entry name" value="Transpt-assoc_nodulatn_dom_bac"/>
</dbReference>
<dbReference type="EMBL" id="CP041016">
    <property type="protein sequence ID" value="QDC36522.1"/>
    <property type="molecule type" value="Genomic_DNA"/>
</dbReference>
<feature type="domain" description="BON" evidence="1">
    <location>
        <begin position="149"/>
        <end position="216"/>
    </location>
</feature>
<accession>A0A5B8CD23</accession>
<reference evidence="2 3" key="1">
    <citation type="submission" date="2019-06" db="EMBL/GenBank/DDBJ databases">
        <title>Genome organization and adaptive potential of archetypical organophosphate degarding Sphingobium fuliginis ATCC 27551.</title>
        <authorList>
            <person name="Sarwar A."/>
            <person name="Parthasarathy S."/>
            <person name="Singh C."/>
            <person name="Siddavattam D."/>
        </authorList>
    </citation>
    <scope>NUCLEOTIDE SEQUENCE [LARGE SCALE GENOMIC DNA]</scope>
    <source>
        <strain evidence="2 3">ATCC 27551</strain>
    </source>
</reference>
<evidence type="ECO:0000313" key="2">
    <source>
        <dbReference type="EMBL" id="QDC36522.1"/>
    </source>
</evidence>
<dbReference type="InterPro" id="IPR051686">
    <property type="entry name" value="Lipoprotein_DolP"/>
</dbReference>
<dbReference type="PROSITE" id="PS50914">
    <property type="entry name" value="BON"/>
    <property type="match status" value="3"/>
</dbReference>
<dbReference type="PANTHER" id="PTHR34606">
    <property type="entry name" value="BON DOMAIN-CONTAINING PROTEIN"/>
    <property type="match status" value="1"/>
</dbReference>
<feature type="domain" description="BON" evidence="1">
    <location>
        <begin position="78"/>
        <end position="146"/>
    </location>
</feature>
<name>A0A5B8CD23_SPHSA</name>
<proteinExistence type="predicted"/>
<evidence type="ECO:0000313" key="3">
    <source>
        <dbReference type="Proteomes" id="UP000311469"/>
    </source>
</evidence>
<dbReference type="Proteomes" id="UP000311469">
    <property type="component" value="Chromosome cSF1"/>
</dbReference>
<gene>
    <name evidence="2" type="ORF">FIL70_03945</name>
</gene>
<dbReference type="Gene3D" id="3.30.1340.30">
    <property type="match status" value="3"/>
</dbReference>
<dbReference type="InterPro" id="IPR007055">
    <property type="entry name" value="BON_dom"/>
</dbReference>
<dbReference type="KEGG" id="sufl:FIL70_03945"/>